<evidence type="ECO:0000256" key="1">
    <source>
        <dbReference type="SAM" id="MobiDB-lite"/>
    </source>
</evidence>
<feature type="signal peptide" evidence="2">
    <location>
        <begin position="1"/>
        <end position="18"/>
    </location>
</feature>
<name>A0A850EWU7_9BACL</name>
<dbReference type="AlphaFoldDB" id="A0A850EWU7"/>
<keyword evidence="4" id="KW-1185">Reference proteome</keyword>
<protein>
    <recommendedName>
        <fullName evidence="5">Lipoprotein</fullName>
    </recommendedName>
</protein>
<evidence type="ECO:0008006" key="5">
    <source>
        <dbReference type="Google" id="ProtNLM"/>
    </source>
</evidence>
<gene>
    <name evidence="3" type="ORF">HPT30_27590</name>
</gene>
<comment type="caution">
    <text evidence="3">The sequence shown here is derived from an EMBL/GenBank/DDBJ whole genome shotgun (WGS) entry which is preliminary data.</text>
</comment>
<feature type="region of interest" description="Disordered" evidence="1">
    <location>
        <begin position="29"/>
        <end position="61"/>
    </location>
</feature>
<evidence type="ECO:0000313" key="3">
    <source>
        <dbReference type="EMBL" id="NUU64119.1"/>
    </source>
</evidence>
<keyword evidence="2" id="KW-0732">Signal</keyword>
<evidence type="ECO:0000313" key="4">
    <source>
        <dbReference type="Proteomes" id="UP000564806"/>
    </source>
</evidence>
<evidence type="ECO:0000256" key="2">
    <source>
        <dbReference type="SAM" id="SignalP"/>
    </source>
</evidence>
<dbReference type="EMBL" id="JABWCS010000221">
    <property type="protein sequence ID" value="NUU64119.1"/>
    <property type="molecule type" value="Genomic_DNA"/>
</dbReference>
<dbReference type="RefSeq" id="WP_175374471.1">
    <property type="nucleotide sequence ID" value="NZ_JABWCS010000221.1"/>
</dbReference>
<feature type="compositionally biased region" description="Low complexity" evidence="1">
    <location>
        <begin position="35"/>
        <end position="61"/>
    </location>
</feature>
<feature type="chain" id="PRO_5038349905" description="Lipoprotein" evidence="2">
    <location>
        <begin position="19"/>
        <end position="324"/>
    </location>
</feature>
<reference evidence="3" key="1">
    <citation type="submission" date="2020-06" db="EMBL/GenBank/DDBJ databases">
        <title>Paenibacillus sp. nov., isolated from soil.</title>
        <authorList>
            <person name="Seo Y.L."/>
        </authorList>
    </citation>
    <scope>NUCLEOTIDE SEQUENCE [LARGE SCALE GENOMIC DNA]</scope>
    <source>
        <strain evidence="3">JW14</strain>
    </source>
</reference>
<sequence length="324" mass="34835">MKKYAGMTVTAVLTMILAGCSVVDHTGNTQSGGNAAPQASSSPAAAETASPEPVAEASPTAENAEAAEVLDTGKLSENFGFADAEGKQILVTAQEEGQDKALSLLDRAIGNNGQVLTVKFVKWQPGSEEGTGREMAHNFAHLPGYIFTVEEGSAVPDATYYLTTEVDFNAKSLLDVKPANEDLANPPVVGEDVRKAIAAVKKREIQSIGKIADLSPDRELYVVQFVRQDKDMLFSLVLKEGESLAFMDYPAVVQDDDYSVWRVDDGGEVSPGMFSVLFAAQKADGVLLGINWWGAEGVNTFFLNQHEATFKELDIQYGRYTSPL</sequence>
<accession>A0A850EWU7</accession>
<dbReference type="Proteomes" id="UP000564806">
    <property type="component" value="Unassembled WGS sequence"/>
</dbReference>
<organism evidence="3 4">
    <name type="scientific">Paenibacillus agri</name>
    <dbReference type="NCBI Taxonomy" id="2744309"/>
    <lineage>
        <taxon>Bacteria</taxon>
        <taxon>Bacillati</taxon>
        <taxon>Bacillota</taxon>
        <taxon>Bacilli</taxon>
        <taxon>Bacillales</taxon>
        <taxon>Paenibacillaceae</taxon>
        <taxon>Paenibacillus</taxon>
    </lineage>
</organism>
<proteinExistence type="predicted"/>
<dbReference type="PROSITE" id="PS51257">
    <property type="entry name" value="PROKAR_LIPOPROTEIN"/>
    <property type="match status" value="1"/>
</dbReference>